<evidence type="ECO:0000256" key="8">
    <source>
        <dbReference type="ARBA" id="ARBA00023242"/>
    </source>
</evidence>
<keyword evidence="3" id="KW-0479">Metal-binding</keyword>
<evidence type="ECO:0000256" key="5">
    <source>
        <dbReference type="ARBA" id="ARBA00022833"/>
    </source>
</evidence>
<evidence type="ECO:0000256" key="1">
    <source>
        <dbReference type="ARBA" id="ARBA00004123"/>
    </source>
</evidence>
<dbReference type="Pfam" id="PF20222">
    <property type="entry name" value="DUF6581"/>
    <property type="match status" value="1"/>
</dbReference>
<evidence type="ECO:0000259" key="14">
    <source>
        <dbReference type="Pfam" id="PF24101"/>
    </source>
</evidence>
<dbReference type="GO" id="GO:0008270">
    <property type="term" value="F:zinc ion binding"/>
    <property type="evidence" value="ECO:0007669"/>
    <property type="project" value="UniProtKB-KW"/>
</dbReference>
<dbReference type="InterPro" id="IPR019787">
    <property type="entry name" value="Znf_PHD-finger"/>
</dbReference>
<evidence type="ECO:0000256" key="3">
    <source>
        <dbReference type="ARBA" id="ARBA00022723"/>
    </source>
</evidence>
<evidence type="ECO:0008006" key="17">
    <source>
        <dbReference type="Google" id="ProtNLM"/>
    </source>
</evidence>
<keyword evidence="8" id="KW-0539">Nucleus</keyword>
<dbReference type="InterPro" id="IPR044210">
    <property type="entry name" value="Tfc3-like"/>
</dbReference>
<feature type="compositionally biased region" description="Polar residues" evidence="9">
    <location>
        <begin position="343"/>
        <end position="368"/>
    </location>
</feature>
<dbReference type="Pfam" id="PF23704">
    <property type="entry name" value="WHD_GTF3C1_N"/>
    <property type="match status" value="1"/>
</dbReference>
<keyword evidence="4" id="KW-0863">Zinc-finger</keyword>
<dbReference type="InterPro" id="IPR011011">
    <property type="entry name" value="Znf_FYVE_PHD"/>
</dbReference>
<dbReference type="InterPro" id="IPR007309">
    <property type="entry name" value="TFIIIC_Bblock-bd"/>
</dbReference>
<keyword evidence="5" id="KW-0862">Zinc</keyword>
<dbReference type="InterPro" id="IPR056428">
    <property type="entry name" value="WH_GTF3C1"/>
</dbReference>
<dbReference type="Pfam" id="PF00628">
    <property type="entry name" value="PHD"/>
    <property type="match status" value="1"/>
</dbReference>
<dbReference type="InterPro" id="IPR013083">
    <property type="entry name" value="Znf_RING/FYVE/PHD"/>
</dbReference>
<feature type="region of interest" description="Disordered" evidence="9">
    <location>
        <begin position="527"/>
        <end position="550"/>
    </location>
</feature>
<evidence type="ECO:0000259" key="11">
    <source>
        <dbReference type="Pfam" id="PF04182"/>
    </source>
</evidence>
<protein>
    <recommendedName>
        <fullName evidence="17">B-block binding subunit of TFIIIC domain-containing protein</fullName>
    </recommendedName>
</protein>
<dbReference type="EMBL" id="JADGJH010000689">
    <property type="protein sequence ID" value="KAJ3124185.1"/>
    <property type="molecule type" value="Genomic_DNA"/>
</dbReference>
<feature type="non-terminal residue" evidence="15">
    <location>
        <position position="1847"/>
    </location>
</feature>
<dbReference type="Pfam" id="PF24101">
    <property type="entry name" value="WHD_GTF3C1"/>
    <property type="match status" value="1"/>
</dbReference>
<dbReference type="Proteomes" id="UP001211907">
    <property type="component" value="Unassembled WGS sequence"/>
</dbReference>
<feature type="domain" description="General transcription factor 3C polypeptide 1 winged-helix" evidence="13">
    <location>
        <begin position="1"/>
        <end position="116"/>
    </location>
</feature>
<keyword evidence="6" id="KW-0238">DNA-binding</keyword>
<feature type="compositionally biased region" description="Basic and acidic residues" evidence="9">
    <location>
        <begin position="761"/>
        <end position="786"/>
    </location>
</feature>
<sequence length="1847" mass="208023">MDDFIASCVDEVALEGPQGCTLDRLWTLIATKWQADGPVDVERLATGAEPPAFTEMDESLRNYVWPYLLSDESISIEPDNVSKEELSAKKQEQVMIEYPRLRIIACESARHFALGISNIKLISDVNVKTLTIIAKYRVGGITQFELAKFLGMDPRNLFHQIKVLLQLKLIVKAPATIKGSHSNLCLHKRFAHKNAHYVTFLNSQKVKHTDEIDQIDENVIKEQIQAIMDARNVERKAKAVYSGIGLRTFQCEIVRHRVTVLLAGANNHAMLAQDVMDILIGPKIERIERKMFNKVLNSLSDKGYVEVFETPIPKPAPTSTGEQVSYNRCIRLLQLYNTAGSTSKISPENRGVTGTSDTGNNADTSLSGKSYREKMQQEPEKQKVLGGGAVCVDLPIEYQVYNLICLSGTSGTTAGVIIRSLSNLEGRILERILKRLQKPPSSGQEAPIKSDLEFQGRERRYRYFSTENYYLAKGTAEENAVQTFRITSALEALSPFLAADSPTRIGRSIKATRAALPLSRKRRFEVGDDEVDGDGSSGDSEGEVFSTANIDTPRSLRERKKPISFVVDLEISDHEVNDSDADQIVCAGCNEDKDDELILLCDHCDKGIHTYCANPPLDKVPDDDWPLARPPSKKSKIRMGSDDEESDFHEDDIAVSSDEDSEVVEEIFPPRPTLSLSNSNLTGKTLSSPSTPINRSKTKSALSENLSTENAASLAKTPSSAANSELQPTPGHESAVSEVNAPTSVEPLGKIKGKGRSGTHASEKKRQETRIKPVKKDHTMKSAESVNRTKREKIILQMIETHRILELNMAMAEIIQYLVMPDRTEGDVRFALDKRTVRRDGVILADRGLLKKIMVQVPKLNGRSDTKEFFIHPSLSSDHPEVLSYIATRSEMSLNVHTSKPAYYEREKVEDLDSAEDMKRRFGNPSAEAKSIADSQNQTPSIEVQLQTIAQPDPFRFWLNTAKKYGYVMAKVLRVKIIHEWMFKEFVLKQNSDSTREPGLFTPLELYHRMSLDVFMKTIGISVESPALDEYLSQHDSSECGLRDLPENLRQSILSKTYKLKSSVLSYLDYLLALGIVAIKIKNSQAENIDRTVGVAVHDELVVNTRILIFDYRKLPPTFVKTCVVETDENLRQYWLQMELIYRKLLQYDPSIFANSNSSDPPLKKRKLAKHYIYPNSSSEVAKILTLLQPRNWQSSYLFSPEETAVLETHIDRKNGAFPTEDNAKIKDIAQELGIAAAHVKYYFHRAQQNYEVRLLTMRDKQNEKAKKYAKSSFSVESNRDLLERNRQKVQEVLNRTSKSIKFASGGLSLHAASNLHVSSSVSGLQIINRKIRNRLIWPTEDEDKLMHAYAIVRHLSISRNTRFSWVPIGKVLGAHRELCRRCMLRLLKIKANEERINFLVAEWDDKFAEAVDNGSLESFPVTNDLSSINISEHAKYYREHSGKVGSIKSENKETQMTSNFLPLPANVESTYQIYRVYNFVGTSVKETSFVDHLGNVPTVRAKMSILYSHSGLLDVGNRQITDFFFHDETSDHEINIIKFMACVKTVMITPEVRYDSDKAFRLLYQFATTIVNEGTDRLVSDGTLVKFKKGHKDRIMPGRSLTFSDKLIPQCLVAISKLDEYDLEARNPPNLTGGTMCVMLDMASRKELQFIPTFADSGDETPDILIRNDNVESKMELDTSLTNLETLDTWSKNYDHEIEAAVSKIAQNIRATASIINNVICFSKKDGLGIMEIKKNAIEVNPNLTDSQISEAINVLLKTRLFRSDIPIISRVGQKAPRFVSAKYLKLWFTSIHPDPEVSMFDPSNSATSFPLRLWYDIHGNIIQSALRGCLECAMGHIIERPGITE</sequence>
<dbReference type="GO" id="GO:0003677">
    <property type="term" value="F:DNA binding"/>
    <property type="evidence" value="ECO:0007669"/>
    <property type="project" value="UniProtKB-KW"/>
</dbReference>
<evidence type="ECO:0000313" key="15">
    <source>
        <dbReference type="EMBL" id="KAJ3124185.1"/>
    </source>
</evidence>
<feature type="domain" description="PHD-type" evidence="10">
    <location>
        <begin position="586"/>
        <end position="625"/>
    </location>
</feature>
<dbReference type="GO" id="GO:0006384">
    <property type="term" value="P:transcription initiation at RNA polymerase III promoter"/>
    <property type="evidence" value="ECO:0007669"/>
    <property type="project" value="InterPro"/>
</dbReference>
<evidence type="ECO:0000259" key="12">
    <source>
        <dbReference type="Pfam" id="PF20222"/>
    </source>
</evidence>
<dbReference type="Pfam" id="PF04182">
    <property type="entry name" value="B-block_TFIIIC"/>
    <property type="match status" value="1"/>
</dbReference>
<name>A0AAD5XH16_9FUNG</name>
<comment type="caution">
    <text evidence="15">The sequence shown here is derived from an EMBL/GenBank/DDBJ whole genome shotgun (WGS) entry which is preliminary data.</text>
</comment>
<comment type="subcellular location">
    <subcellularLocation>
        <location evidence="1">Nucleus</location>
    </subcellularLocation>
</comment>
<evidence type="ECO:0000256" key="6">
    <source>
        <dbReference type="ARBA" id="ARBA00023125"/>
    </source>
</evidence>
<feature type="region of interest" description="Disordered" evidence="9">
    <location>
        <begin position="615"/>
        <end position="786"/>
    </location>
</feature>
<dbReference type="GO" id="GO:0000127">
    <property type="term" value="C:transcription factor TFIIIC complex"/>
    <property type="evidence" value="ECO:0007669"/>
    <property type="project" value="InterPro"/>
</dbReference>
<dbReference type="SUPFAM" id="SSF57903">
    <property type="entry name" value="FYVE/PHD zinc finger"/>
    <property type="match status" value="1"/>
</dbReference>
<feature type="compositionally biased region" description="Polar residues" evidence="9">
    <location>
        <begin position="674"/>
        <end position="727"/>
    </location>
</feature>
<keyword evidence="2" id="KW-0597">Phosphoprotein</keyword>
<gene>
    <name evidence="15" type="ORF">HK100_011325</name>
</gene>
<dbReference type="Gene3D" id="3.30.40.10">
    <property type="entry name" value="Zinc/RING finger domain, C3HC4 (zinc finger)"/>
    <property type="match status" value="1"/>
</dbReference>
<keyword evidence="16" id="KW-1185">Reference proteome</keyword>
<evidence type="ECO:0000259" key="10">
    <source>
        <dbReference type="Pfam" id="PF00628"/>
    </source>
</evidence>
<keyword evidence="7" id="KW-0804">Transcription</keyword>
<organism evidence="15 16">
    <name type="scientific">Physocladia obscura</name>
    <dbReference type="NCBI Taxonomy" id="109957"/>
    <lineage>
        <taxon>Eukaryota</taxon>
        <taxon>Fungi</taxon>
        <taxon>Fungi incertae sedis</taxon>
        <taxon>Chytridiomycota</taxon>
        <taxon>Chytridiomycota incertae sedis</taxon>
        <taxon>Chytridiomycetes</taxon>
        <taxon>Chytridiales</taxon>
        <taxon>Chytriomycetaceae</taxon>
        <taxon>Physocladia</taxon>
    </lineage>
</organism>
<dbReference type="PANTHER" id="PTHR15180:SF1">
    <property type="entry name" value="GENERAL TRANSCRIPTION FACTOR 3C POLYPEPTIDE 1"/>
    <property type="match status" value="1"/>
</dbReference>
<evidence type="ECO:0000259" key="13">
    <source>
        <dbReference type="Pfam" id="PF23704"/>
    </source>
</evidence>
<proteinExistence type="predicted"/>
<accession>A0AAD5XH16</accession>
<dbReference type="GO" id="GO:0042791">
    <property type="term" value="P:5S class rRNA transcription by RNA polymerase III"/>
    <property type="evidence" value="ECO:0007669"/>
    <property type="project" value="TreeGrafter"/>
</dbReference>
<evidence type="ECO:0000256" key="4">
    <source>
        <dbReference type="ARBA" id="ARBA00022771"/>
    </source>
</evidence>
<dbReference type="GO" id="GO:0005634">
    <property type="term" value="C:nucleus"/>
    <property type="evidence" value="ECO:0007669"/>
    <property type="project" value="UniProtKB-SubCell"/>
</dbReference>
<evidence type="ECO:0000256" key="2">
    <source>
        <dbReference type="ARBA" id="ARBA00022553"/>
    </source>
</evidence>
<dbReference type="InterPro" id="IPR056467">
    <property type="entry name" value="eWH_GTF3C1"/>
</dbReference>
<feature type="domain" description="GTF3C1 extended winged-helix" evidence="14">
    <location>
        <begin position="785"/>
        <end position="889"/>
    </location>
</feature>
<feature type="domain" description="B-block binding subunit of TFIIIC" evidence="11">
    <location>
        <begin position="125"/>
        <end position="192"/>
    </location>
</feature>
<dbReference type="InterPro" id="IPR046488">
    <property type="entry name" value="Sfc3/Tfc3_C"/>
</dbReference>
<evidence type="ECO:0000313" key="16">
    <source>
        <dbReference type="Proteomes" id="UP001211907"/>
    </source>
</evidence>
<evidence type="ECO:0000256" key="7">
    <source>
        <dbReference type="ARBA" id="ARBA00023163"/>
    </source>
</evidence>
<reference evidence="15" key="1">
    <citation type="submission" date="2020-05" db="EMBL/GenBank/DDBJ databases">
        <title>Phylogenomic resolution of chytrid fungi.</title>
        <authorList>
            <person name="Stajich J.E."/>
            <person name="Amses K."/>
            <person name="Simmons R."/>
            <person name="Seto K."/>
            <person name="Myers J."/>
            <person name="Bonds A."/>
            <person name="Quandt C.A."/>
            <person name="Barry K."/>
            <person name="Liu P."/>
            <person name="Grigoriev I."/>
            <person name="Longcore J.E."/>
            <person name="James T.Y."/>
        </authorList>
    </citation>
    <scope>NUCLEOTIDE SEQUENCE</scope>
    <source>
        <strain evidence="15">JEL0513</strain>
    </source>
</reference>
<evidence type="ECO:0000256" key="9">
    <source>
        <dbReference type="SAM" id="MobiDB-lite"/>
    </source>
</evidence>
<dbReference type="PANTHER" id="PTHR15180">
    <property type="entry name" value="GENERAL TRANSCRIPTION FACTOR 3C POLYPEPTIDE 1"/>
    <property type="match status" value="1"/>
</dbReference>
<feature type="region of interest" description="Disordered" evidence="9">
    <location>
        <begin position="343"/>
        <end position="370"/>
    </location>
</feature>
<feature type="domain" description="Transcription factor tau subunit sfc3/Tfc3 C-terminal" evidence="12">
    <location>
        <begin position="1333"/>
        <end position="1608"/>
    </location>
</feature>